<protein>
    <recommendedName>
        <fullName evidence="3">Neutral/alkaline non-lysosomal ceramidase, N-terminal</fullName>
    </recommendedName>
</protein>
<dbReference type="Proteomes" id="UP000660862">
    <property type="component" value="Unassembled WGS sequence"/>
</dbReference>
<reference evidence="1" key="1">
    <citation type="journal article" date="2014" name="Int. J. Syst. Evol. Microbiol.">
        <title>Complete genome sequence of Corynebacterium casei LMG S-19264T (=DSM 44701T), isolated from a smear-ripened cheese.</title>
        <authorList>
            <consortium name="US DOE Joint Genome Institute (JGI-PGF)"/>
            <person name="Walter F."/>
            <person name="Albersmeier A."/>
            <person name="Kalinowski J."/>
            <person name="Ruckert C."/>
        </authorList>
    </citation>
    <scope>NUCLEOTIDE SEQUENCE</scope>
    <source>
        <strain evidence="1">CGMCC 1.12195</strain>
    </source>
</reference>
<name>A0A917HBF8_9SPHI</name>
<comment type="caution">
    <text evidence="1">The sequence shown here is derived from an EMBL/GenBank/DDBJ whole genome shotgun (WGS) entry which is preliminary data.</text>
</comment>
<dbReference type="EMBL" id="BMER01000001">
    <property type="protein sequence ID" value="GGG73341.1"/>
    <property type="molecule type" value="Genomic_DNA"/>
</dbReference>
<sequence length="487" mass="53818">MENHMDRIVSLIVILLTPFLALAQPRKGEFKTESTFRAGAAVSNVTPFLGNEIVGNFNTPPATHIHDDLFVRCLVLDDGSVRLAFGVIDNVFVREEVLDAAKELVYEKTGIPTDNVMLSSTHTHSATSAGGKGAKRVAWDMGEQFDEYQVYLIRRIADGMVCAVNNLAPAQIAWGSVDIPEHVFNRRWKMKNLMTNPFGGRDQVLMNPGRSNPNLVEPAGPVDPELSFFAVQSLEGCPIALLANYSLHYVGGVPSGQVSADYFGVFAKKIDGLLNRAAGDLPFVGIMTNGTSGDINNIDVQSEAVRYEPYEKMSLVATDIAAKVFSVYQKLKFQDRVSLDSKSAMLTLGVRKPTQQMLDRARKFPELTKGERYHRNEHIYVERIIDMQENWPDSLTIDLQVFRIGGVAIGAIPFEVFAETGLELKEKSPFDATFIVGLANGGFGYLPTPKQHELGGYETWLGTNRVEIHASEKIVKTIVDMFGSLRD</sequence>
<dbReference type="AlphaFoldDB" id="A0A917HBF8"/>
<evidence type="ECO:0000313" key="1">
    <source>
        <dbReference type="EMBL" id="GGG73341.1"/>
    </source>
</evidence>
<organism evidence="1 2">
    <name type="scientific">Parapedobacter pyrenivorans</name>
    <dbReference type="NCBI Taxonomy" id="1305674"/>
    <lineage>
        <taxon>Bacteria</taxon>
        <taxon>Pseudomonadati</taxon>
        <taxon>Bacteroidota</taxon>
        <taxon>Sphingobacteriia</taxon>
        <taxon>Sphingobacteriales</taxon>
        <taxon>Sphingobacteriaceae</taxon>
        <taxon>Parapedobacter</taxon>
    </lineage>
</organism>
<reference evidence="1" key="2">
    <citation type="submission" date="2020-09" db="EMBL/GenBank/DDBJ databases">
        <authorList>
            <person name="Sun Q."/>
            <person name="Zhou Y."/>
        </authorList>
    </citation>
    <scope>NUCLEOTIDE SEQUENCE</scope>
    <source>
        <strain evidence="1">CGMCC 1.12195</strain>
    </source>
</reference>
<keyword evidence="2" id="KW-1185">Reference proteome</keyword>
<gene>
    <name evidence="1" type="ORF">GCM10007415_00900</name>
</gene>
<evidence type="ECO:0008006" key="3">
    <source>
        <dbReference type="Google" id="ProtNLM"/>
    </source>
</evidence>
<proteinExistence type="predicted"/>
<evidence type="ECO:0000313" key="2">
    <source>
        <dbReference type="Proteomes" id="UP000660862"/>
    </source>
</evidence>
<accession>A0A917HBF8</accession>